<dbReference type="AlphaFoldDB" id="A0A6J4QQV6"/>
<dbReference type="SUPFAM" id="SSF53474">
    <property type="entry name" value="alpha/beta-Hydrolases"/>
    <property type="match status" value="1"/>
</dbReference>
<dbReference type="Gene3D" id="3.40.50.1820">
    <property type="entry name" value="alpha/beta hydrolase"/>
    <property type="match status" value="1"/>
</dbReference>
<evidence type="ECO:0000256" key="1">
    <source>
        <dbReference type="ARBA" id="ARBA00010088"/>
    </source>
</evidence>
<keyword evidence="2 4" id="KW-0732">Signal</keyword>
<evidence type="ECO:0000256" key="4">
    <source>
        <dbReference type="SAM" id="SignalP"/>
    </source>
</evidence>
<dbReference type="GO" id="GO:0016787">
    <property type="term" value="F:hydrolase activity"/>
    <property type="evidence" value="ECO:0007669"/>
    <property type="project" value="UniProtKB-KW"/>
</dbReference>
<sequence length="526" mass="53522">MIGSIVGMRTRRLPAALAALSVAAAVGACTAPGAQATPDAPAASALAWEECGDGVDCATLAVPVDHADPDGPTLDLALVRHRAEDPERRIGSLLYNPGGPGAPAGDVVRASGTPGVAPFSPEVLARFDVIGMDPRGIGGSTAVACFDDAEREELLTLDSDPTLPGGAPRDVLDTRARELADACAAAVDPALLPHLATDDVARDTDLVRAALGEETISYLGQSYGTLLGATYATLFPDRVRQMVLDAPVDPLTWQTDPLGASQQQARAGEDLLDAWFATCRTEGPQVCGFGGDDPEAAFDALVDRLERDPLPVPATPPIPAGQLDGATTLLAARTAAFRPEFWPILTTGLLAAEAGDGSVLGRLATALVRDPDGTPNALGEANLAVNCLDRAVPADPAAHDADAAATIAAAPRFGEVSAYLWLTCTHWAAANPDRFTGPYTGAGAPPALVVGGRVDSQTPYAWAGSMASELEGAVLLTREGYGHGSVGVGLECVEAAVDRALVDGVLPAPGTTCPGPPATTAPIAGG</sequence>
<reference evidence="7" key="1">
    <citation type="submission" date="2020-02" db="EMBL/GenBank/DDBJ databases">
        <authorList>
            <person name="Meier V. D."/>
        </authorList>
    </citation>
    <scope>NUCLEOTIDE SEQUENCE</scope>
    <source>
        <strain evidence="7">AVDCRST_MAG66</strain>
    </source>
</reference>
<feature type="signal peptide" evidence="4">
    <location>
        <begin position="1"/>
        <end position="36"/>
    </location>
</feature>
<evidence type="ECO:0000313" key="7">
    <source>
        <dbReference type="EMBL" id="CAA9444542.1"/>
    </source>
</evidence>
<evidence type="ECO:0000259" key="5">
    <source>
        <dbReference type="Pfam" id="PF00561"/>
    </source>
</evidence>
<dbReference type="InterPro" id="IPR051601">
    <property type="entry name" value="Serine_prot/Carboxylest_S33"/>
</dbReference>
<evidence type="ECO:0000256" key="2">
    <source>
        <dbReference type="ARBA" id="ARBA00022729"/>
    </source>
</evidence>
<dbReference type="InterPro" id="IPR000073">
    <property type="entry name" value="AB_hydrolase_1"/>
</dbReference>
<accession>A0A6J4QQV6</accession>
<feature type="chain" id="PRO_5026856249" description="Exported protease" evidence="4">
    <location>
        <begin position="37"/>
        <end position="526"/>
    </location>
</feature>
<evidence type="ECO:0000259" key="6">
    <source>
        <dbReference type="Pfam" id="PF08386"/>
    </source>
</evidence>
<feature type="domain" description="AB hydrolase-1" evidence="5">
    <location>
        <begin position="93"/>
        <end position="257"/>
    </location>
</feature>
<keyword evidence="3" id="KW-0378">Hydrolase</keyword>
<name>A0A6J4QQV6_9PSEU</name>
<dbReference type="PANTHER" id="PTHR43248">
    <property type="entry name" value="2-SUCCINYL-6-HYDROXY-2,4-CYCLOHEXADIENE-1-CARBOXYLATE SYNTHASE"/>
    <property type="match status" value="1"/>
</dbReference>
<evidence type="ECO:0008006" key="8">
    <source>
        <dbReference type="Google" id="ProtNLM"/>
    </source>
</evidence>
<organism evidence="7">
    <name type="scientific">uncultured Pseudonocardia sp</name>
    <dbReference type="NCBI Taxonomy" id="211455"/>
    <lineage>
        <taxon>Bacteria</taxon>
        <taxon>Bacillati</taxon>
        <taxon>Actinomycetota</taxon>
        <taxon>Actinomycetes</taxon>
        <taxon>Pseudonocardiales</taxon>
        <taxon>Pseudonocardiaceae</taxon>
        <taxon>Pseudonocardia</taxon>
        <taxon>environmental samples</taxon>
    </lineage>
</organism>
<feature type="domain" description="Peptidase S33 tripeptidyl aminopeptidase-like C-terminal" evidence="6">
    <location>
        <begin position="411"/>
        <end position="513"/>
    </location>
</feature>
<proteinExistence type="inferred from homology"/>
<dbReference type="EMBL" id="CADCUS010000581">
    <property type="protein sequence ID" value="CAA9444542.1"/>
    <property type="molecule type" value="Genomic_DNA"/>
</dbReference>
<gene>
    <name evidence="7" type="ORF">AVDCRST_MAG66-4266</name>
</gene>
<evidence type="ECO:0000256" key="3">
    <source>
        <dbReference type="ARBA" id="ARBA00022801"/>
    </source>
</evidence>
<dbReference type="InterPro" id="IPR013595">
    <property type="entry name" value="Pept_S33_TAP-like_C"/>
</dbReference>
<comment type="similarity">
    <text evidence="1">Belongs to the peptidase S33 family.</text>
</comment>
<dbReference type="InterPro" id="IPR029058">
    <property type="entry name" value="AB_hydrolase_fold"/>
</dbReference>
<dbReference type="Pfam" id="PF00561">
    <property type="entry name" value="Abhydrolase_1"/>
    <property type="match status" value="1"/>
</dbReference>
<protein>
    <recommendedName>
        <fullName evidence="8">Exported protease</fullName>
    </recommendedName>
</protein>
<dbReference type="PANTHER" id="PTHR43248:SF29">
    <property type="entry name" value="TRIPEPTIDYL AMINOPEPTIDASE"/>
    <property type="match status" value="1"/>
</dbReference>
<dbReference type="Pfam" id="PF08386">
    <property type="entry name" value="Abhydrolase_4"/>
    <property type="match status" value="1"/>
</dbReference>